<dbReference type="GO" id="GO:0009277">
    <property type="term" value="C:fungal-type cell wall"/>
    <property type="evidence" value="ECO:0007669"/>
    <property type="project" value="TreeGrafter"/>
</dbReference>
<dbReference type="Gene3D" id="3.20.20.80">
    <property type="entry name" value="Glycosidases"/>
    <property type="match status" value="1"/>
</dbReference>
<dbReference type="GO" id="GO:0071966">
    <property type="term" value="P:fungal-type cell wall polysaccharide metabolic process"/>
    <property type="evidence" value="ECO:0007669"/>
    <property type="project" value="TreeGrafter"/>
</dbReference>
<dbReference type="PANTHER" id="PTHR34154">
    <property type="entry name" value="ALKALI-SENSITIVE LINKAGE PROTEIN 1"/>
    <property type="match status" value="1"/>
</dbReference>
<dbReference type="InterPro" id="IPR017853">
    <property type="entry name" value="GH"/>
</dbReference>
<comment type="caution">
    <text evidence="3">The sequence shown here is derived from an EMBL/GenBank/DDBJ whole genome shotgun (WGS) entry which is preliminary data.</text>
</comment>
<feature type="signal peptide" evidence="1">
    <location>
        <begin position="1"/>
        <end position="18"/>
    </location>
</feature>
<evidence type="ECO:0000256" key="1">
    <source>
        <dbReference type="SAM" id="SignalP"/>
    </source>
</evidence>
<name>A0A1V8T3S5_9PEZI</name>
<dbReference type="EMBL" id="NAJO01000017">
    <property type="protein sequence ID" value="OQO06067.1"/>
    <property type="molecule type" value="Genomic_DNA"/>
</dbReference>
<feature type="domain" description="Asl1-like glycosyl hydrolase catalytic" evidence="2">
    <location>
        <begin position="22"/>
        <end position="246"/>
    </location>
</feature>
<keyword evidence="1" id="KW-0732">Signal</keyword>
<evidence type="ECO:0000259" key="2">
    <source>
        <dbReference type="Pfam" id="PF11790"/>
    </source>
</evidence>
<keyword evidence="4" id="KW-1185">Reference proteome</keyword>
<dbReference type="InterPro" id="IPR053183">
    <property type="entry name" value="ASL1"/>
</dbReference>
<gene>
    <name evidence="3" type="ORF">B0A48_08655</name>
</gene>
<dbReference type="AlphaFoldDB" id="A0A1V8T3S5"/>
<organism evidence="3 4">
    <name type="scientific">Cryoendolithus antarcticus</name>
    <dbReference type="NCBI Taxonomy" id="1507870"/>
    <lineage>
        <taxon>Eukaryota</taxon>
        <taxon>Fungi</taxon>
        <taxon>Dikarya</taxon>
        <taxon>Ascomycota</taxon>
        <taxon>Pezizomycotina</taxon>
        <taxon>Dothideomycetes</taxon>
        <taxon>Dothideomycetidae</taxon>
        <taxon>Cladosporiales</taxon>
        <taxon>Cladosporiaceae</taxon>
        <taxon>Cryoendolithus</taxon>
    </lineage>
</organism>
<proteinExistence type="predicted"/>
<dbReference type="SUPFAM" id="SSF51445">
    <property type="entry name" value="(Trans)glycosidases"/>
    <property type="match status" value="1"/>
</dbReference>
<feature type="chain" id="PRO_5012935373" description="Asl1-like glycosyl hydrolase catalytic domain-containing protein" evidence="1">
    <location>
        <begin position="19"/>
        <end position="251"/>
    </location>
</feature>
<dbReference type="OrthoDB" id="43654at2759"/>
<sequence length="251" mass="26727">MLSSLALAVALLSGLANAQKKGIIYTSGQNSNVQVCSSGCTNINWAYDYSSKPGGSTYGLEFVPMLYNAKSATLSTWASDAMAAVSTATPKGSKYVLGFNEPDGTQNSISPQQAATLWQQYMNQRTNYKKVSPAVQGGSNGLTWLSNFLNACAGNCIVDYVAVHWHGVSTDIAGLQKFVDQAVSQFSPRPVWVTEFGFTDGNNATAIAAAIRYLGGNHGVFRYAYFECANGYLLSGTAQSAAGRTYCTTTF</sequence>
<evidence type="ECO:0000313" key="4">
    <source>
        <dbReference type="Proteomes" id="UP000192596"/>
    </source>
</evidence>
<reference evidence="4" key="1">
    <citation type="submission" date="2017-03" db="EMBL/GenBank/DDBJ databases">
        <title>Genomes of endolithic fungi from Antarctica.</title>
        <authorList>
            <person name="Coleine C."/>
            <person name="Masonjones S."/>
            <person name="Stajich J.E."/>
        </authorList>
    </citation>
    <scope>NUCLEOTIDE SEQUENCE [LARGE SCALE GENOMIC DNA]</scope>
    <source>
        <strain evidence="4">CCFEE 5527</strain>
    </source>
</reference>
<dbReference type="Pfam" id="PF11790">
    <property type="entry name" value="Glyco_hydro_cc"/>
    <property type="match status" value="1"/>
</dbReference>
<dbReference type="PANTHER" id="PTHR34154:SF3">
    <property type="entry name" value="ALKALI-SENSITIVE LINKAGE PROTEIN 1"/>
    <property type="match status" value="1"/>
</dbReference>
<dbReference type="STRING" id="1507870.A0A1V8T3S5"/>
<dbReference type="Proteomes" id="UP000192596">
    <property type="component" value="Unassembled WGS sequence"/>
</dbReference>
<dbReference type="InParanoid" id="A0A1V8T3S5"/>
<accession>A0A1V8T3S5</accession>
<evidence type="ECO:0000313" key="3">
    <source>
        <dbReference type="EMBL" id="OQO06067.1"/>
    </source>
</evidence>
<dbReference type="InterPro" id="IPR024655">
    <property type="entry name" value="Asl1_glyco_hydro_catalytic"/>
</dbReference>
<protein>
    <recommendedName>
        <fullName evidence="2">Asl1-like glycosyl hydrolase catalytic domain-containing protein</fullName>
    </recommendedName>
</protein>